<dbReference type="AlphaFoldDB" id="A0A2W4UGS3"/>
<evidence type="ECO:0000256" key="7">
    <source>
        <dbReference type="SAM" id="Phobius"/>
    </source>
</evidence>
<evidence type="ECO:0000256" key="4">
    <source>
        <dbReference type="ARBA" id="ARBA00022833"/>
    </source>
</evidence>
<keyword evidence="7" id="KW-1133">Transmembrane helix</keyword>
<evidence type="ECO:0000313" key="10">
    <source>
        <dbReference type="Proteomes" id="UP000249354"/>
    </source>
</evidence>
<keyword evidence="7" id="KW-0472">Membrane</keyword>
<reference evidence="10" key="1">
    <citation type="submission" date="2018-04" db="EMBL/GenBank/DDBJ databases">
        <authorList>
            <person name="Cornet L."/>
        </authorList>
    </citation>
    <scope>NUCLEOTIDE SEQUENCE [LARGE SCALE GENOMIC DNA]</scope>
</reference>
<evidence type="ECO:0000256" key="1">
    <source>
        <dbReference type="ARBA" id="ARBA00022670"/>
    </source>
</evidence>
<dbReference type="InterPro" id="IPR052173">
    <property type="entry name" value="Beta-lactam_resp_regulator"/>
</dbReference>
<dbReference type="Gene3D" id="3.30.2010.10">
    <property type="entry name" value="Metalloproteases ('zincins'), catalytic domain"/>
    <property type="match status" value="1"/>
</dbReference>
<dbReference type="Proteomes" id="UP000249354">
    <property type="component" value="Unassembled WGS sequence"/>
</dbReference>
<dbReference type="CDD" id="cd07326">
    <property type="entry name" value="M56_BlaR1_MecR1_like"/>
    <property type="match status" value="1"/>
</dbReference>
<dbReference type="PANTHER" id="PTHR34978:SF3">
    <property type="entry name" value="SLR0241 PROTEIN"/>
    <property type="match status" value="1"/>
</dbReference>
<reference evidence="9 10" key="2">
    <citation type="submission" date="2018-06" db="EMBL/GenBank/DDBJ databases">
        <title>Metagenomic assembly of (sub)arctic Cyanobacteria and their associated microbiome from non-axenic cultures.</title>
        <authorList>
            <person name="Baurain D."/>
        </authorList>
    </citation>
    <scope>NUCLEOTIDE SEQUENCE [LARGE SCALE GENOMIC DNA]</scope>
    <source>
        <strain evidence="9">ULC129bin1</strain>
    </source>
</reference>
<dbReference type="PANTHER" id="PTHR34978">
    <property type="entry name" value="POSSIBLE SENSOR-TRANSDUCER PROTEIN BLAR"/>
    <property type="match status" value="1"/>
</dbReference>
<comment type="caution">
    <text evidence="9">The sequence shown here is derived from an EMBL/GenBank/DDBJ whole genome shotgun (WGS) entry which is preliminary data.</text>
</comment>
<dbReference type="GO" id="GO:0046872">
    <property type="term" value="F:metal ion binding"/>
    <property type="evidence" value="ECO:0007669"/>
    <property type="project" value="UniProtKB-KW"/>
</dbReference>
<dbReference type="GO" id="GO:0006508">
    <property type="term" value="P:proteolysis"/>
    <property type="evidence" value="ECO:0007669"/>
    <property type="project" value="UniProtKB-KW"/>
</dbReference>
<evidence type="ECO:0000256" key="2">
    <source>
        <dbReference type="ARBA" id="ARBA00022723"/>
    </source>
</evidence>
<evidence type="ECO:0000256" key="3">
    <source>
        <dbReference type="ARBA" id="ARBA00022801"/>
    </source>
</evidence>
<comment type="similarity">
    <text evidence="6">Belongs to the peptidase M48 family.</text>
</comment>
<comment type="cofactor">
    <cofactor evidence="6">
        <name>Zn(2+)</name>
        <dbReference type="ChEBI" id="CHEBI:29105"/>
    </cofactor>
    <text evidence="6">Binds 1 zinc ion per subunit.</text>
</comment>
<feature type="transmembrane region" description="Helical" evidence="7">
    <location>
        <begin position="36"/>
        <end position="57"/>
    </location>
</feature>
<keyword evidence="1 6" id="KW-0645">Protease</keyword>
<organism evidence="9 10">
    <name type="scientific">Leptolyngbya foveolarum</name>
    <dbReference type="NCBI Taxonomy" id="47253"/>
    <lineage>
        <taxon>Bacteria</taxon>
        <taxon>Bacillati</taxon>
        <taxon>Cyanobacteriota</taxon>
        <taxon>Cyanophyceae</taxon>
        <taxon>Leptolyngbyales</taxon>
        <taxon>Leptolyngbyaceae</taxon>
        <taxon>Leptolyngbya group</taxon>
        <taxon>Leptolyngbya</taxon>
    </lineage>
</organism>
<evidence type="ECO:0000256" key="6">
    <source>
        <dbReference type="RuleBase" id="RU003983"/>
    </source>
</evidence>
<dbReference type="EMBL" id="QBMC01000056">
    <property type="protein sequence ID" value="PZO18290.1"/>
    <property type="molecule type" value="Genomic_DNA"/>
</dbReference>
<feature type="transmembrane region" description="Helical" evidence="7">
    <location>
        <begin position="69"/>
        <end position="93"/>
    </location>
</feature>
<sequence>MHLQMIGLAGAIAVGSRLLARIKPADTSWRIRWQTTLTTFVVPPLFLMATAISIVAMGMSDTPRWEGELSFTVAAGFVVAAATLWLQIIWLAVKTQRQMRQYPQKIIRSTAERGNGTPGRVVETSAVFSAQIGLWASELVVSRGLLEYLDAEHLEAVLAHESGHAHYRDTFWFFWLGGLRRLTCWLPQSEALWQELLLLREVRADEWAARRVDSLVLAESLMSVITAPLLNTETICASFSCAAPRSRLAQRVDALLMGAPALAQTSRWFSAVQWGAIALSLSPLTTIPFHH</sequence>
<keyword evidence="2" id="KW-0479">Metal-binding</keyword>
<evidence type="ECO:0000256" key="5">
    <source>
        <dbReference type="ARBA" id="ARBA00023049"/>
    </source>
</evidence>
<keyword evidence="5 6" id="KW-0482">Metalloprotease</keyword>
<keyword evidence="4 6" id="KW-0862">Zinc</keyword>
<dbReference type="GO" id="GO:0004222">
    <property type="term" value="F:metalloendopeptidase activity"/>
    <property type="evidence" value="ECO:0007669"/>
    <property type="project" value="InterPro"/>
</dbReference>
<protein>
    <submittedName>
        <fullName evidence="9">Zn-dependent protease with chaperone function</fullName>
    </submittedName>
</protein>
<feature type="domain" description="Peptidase M48" evidence="8">
    <location>
        <begin position="126"/>
        <end position="175"/>
    </location>
</feature>
<name>A0A2W4UGS3_9CYAN</name>
<accession>A0A2W4UGS3</accession>
<evidence type="ECO:0000313" key="9">
    <source>
        <dbReference type="EMBL" id="PZO18290.1"/>
    </source>
</evidence>
<dbReference type="InterPro" id="IPR001915">
    <property type="entry name" value="Peptidase_M48"/>
</dbReference>
<gene>
    <name evidence="9" type="ORF">DCF25_09970</name>
</gene>
<proteinExistence type="inferred from homology"/>
<evidence type="ECO:0000259" key="8">
    <source>
        <dbReference type="Pfam" id="PF01435"/>
    </source>
</evidence>
<keyword evidence="7" id="KW-0812">Transmembrane</keyword>
<dbReference type="Pfam" id="PF01435">
    <property type="entry name" value="Peptidase_M48"/>
    <property type="match status" value="1"/>
</dbReference>
<keyword evidence="3 6" id="KW-0378">Hydrolase</keyword>